<reference evidence="2 3" key="1">
    <citation type="submission" date="2018-07" db="EMBL/GenBank/DDBJ databases">
        <title>Genomic Encyclopedia of Type Strains, Phase IV (KMG-IV): sequencing the most valuable type-strain genomes for metagenomic binning, comparative biology and taxonomic classification.</title>
        <authorList>
            <person name="Goeker M."/>
        </authorList>
    </citation>
    <scope>NUCLEOTIDE SEQUENCE [LARGE SCALE GENOMIC DNA]</scope>
    <source>
        <strain evidence="2 3">DSM 44952</strain>
    </source>
</reference>
<accession>A0A370HDK4</accession>
<dbReference type="Proteomes" id="UP000255355">
    <property type="component" value="Unassembled WGS sequence"/>
</dbReference>
<organism evidence="2 3">
    <name type="scientific">Nocardia mexicana</name>
    <dbReference type="NCBI Taxonomy" id="279262"/>
    <lineage>
        <taxon>Bacteria</taxon>
        <taxon>Bacillati</taxon>
        <taxon>Actinomycetota</taxon>
        <taxon>Actinomycetes</taxon>
        <taxon>Mycobacteriales</taxon>
        <taxon>Nocardiaceae</taxon>
        <taxon>Nocardia</taxon>
    </lineage>
</organism>
<gene>
    <name evidence="2" type="ORF">DFR68_101131</name>
</gene>
<protein>
    <recommendedName>
        <fullName evidence="4">ABC-2 type transport system permease protein</fullName>
    </recommendedName>
</protein>
<feature type="transmembrane region" description="Helical" evidence="1">
    <location>
        <begin position="241"/>
        <end position="266"/>
    </location>
</feature>
<evidence type="ECO:0000313" key="3">
    <source>
        <dbReference type="Proteomes" id="UP000255355"/>
    </source>
</evidence>
<evidence type="ECO:0008006" key="4">
    <source>
        <dbReference type="Google" id="ProtNLM"/>
    </source>
</evidence>
<evidence type="ECO:0000256" key="1">
    <source>
        <dbReference type="SAM" id="Phobius"/>
    </source>
</evidence>
<dbReference type="STRING" id="1210089.GCA_001613165_02146"/>
<dbReference type="RefSeq" id="WP_068017335.1">
    <property type="nucleotide sequence ID" value="NZ_QQAZ01000001.1"/>
</dbReference>
<keyword evidence="1" id="KW-1133">Transmembrane helix</keyword>
<sequence length="288" mass="30633">MKLGGNLTRIRRGIGAEMTRTSGRSFLWTAAVPLTFGLPMLVTFGIAAVAERFATIPGQLAVTAVTTTNSVYWVITLSVSVMTVTAAYAHAGQWRGHTHDLSAFLFPRAGTAALARWIYYGAIAAFSTAALSAIVMITLPHLFPHVYGSVDVTDAAGLRFLWTIPIYAFAACGIGIAVGALIRSPAAAVAVLLFWIYVAENSISLLPNGYALQAYAPFLNAVAATGQEIAFLPRFGRTGSLLYFLIVAIALFATAALAPTVVAHLANTRRTTIAARRTHRGSRAPHRV</sequence>
<keyword evidence="1" id="KW-0472">Membrane</keyword>
<feature type="transmembrane region" description="Helical" evidence="1">
    <location>
        <begin position="117"/>
        <end position="140"/>
    </location>
</feature>
<dbReference type="EMBL" id="QQAZ01000001">
    <property type="protein sequence ID" value="RDI55298.1"/>
    <property type="molecule type" value="Genomic_DNA"/>
</dbReference>
<keyword evidence="3" id="KW-1185">Reference proteome</keyword>
<proteinExistence type="predicted"/>
<name>A0A370HDK4_9NOCA</name>
<feature type="transmembrane region" description="Helical" evidence="1">
    <location>
        <begin position="160"/>
        <end position="182"/>
    </location>
</feature>
<dbReference type="OrthoDB" id="4411497at2"/>
<evidence type="ECO:0000313" key="2">
    <source>
        <dbReference type="EMBL" id="RDI55298.1"/>
    </source>
</evidence>
<keyword evidence="1" id="KW-0812">Transmembrane</keyword>
<feature type="transmembrane region" description="Helical" evidence="1">
    <location>
        <begin position="26"/>
        <end position="50"/>
    </location>
</feature>
<comment type="caution">
    <text evidence="2">The sequence shown here is derived from an EMBL/GenBank/DDBJ whole genome shotgun (WGS) entry which is preliminary data.</text>
</comment>
<feature type="transmembrane region" description="Helical" evidence="1">
    <location>
        <begin position="70"/>
        <end position="89"/>
    </location>
</feature>
<dbReference type="AlphaFoldDB" id="A0A370HDK4"/>
<feature type="transmembrane region" description="Helical" evidence="1">
    <location>
        <begin position="189"/>
        <end position="210"/>
    </location>
</feature>